<dbReference type="PROSITE" id="PS50222">
    <property type="entry name" value="EF_HAND_2"/>
    <property type="match status" value="1"/>
</dbReference>
<evidence type="ECO:0000256" key="1">
    <source>
        <dbReference type="SAM" id="MobiDB-lite"/>
    </source>
</evidence>
<sequence>MTFVLYVTSFTKFDPYDPSAELSENAAIAFAGRPPLHEVKRACCFVFTRSPSLKAFEGYRLYRCGLTDYTWEPVGSAAQLVHTDQLFVLPPVRGVPPSAIVTVLPPPWEIRSWSRESRKETTALRDPDVVYWPCRRTDTPSPPAEKTGRDRRLSLSASTNPLPHFTPLDSTLIIPTAKPPTGNTQRRDSLQSTDVLKISKEVQFVQRVEQTFAKLSGSRSCFRLSDLYRCTELAAQTASFRPVRGADPSTKKQIRRGSGEAPRGVNRRMSSSLNSLSSAKVSQTLNTFRRPCGCPVWGRRHGSTDLSFHTKLHHDCEATEERWVLFGQSRLLNTDQTHREGVCLEGLSLEEVIRLADTNCDGEVGLEEWLSFAHRHPNYLHALDHLLMG</sequence>
<evidence type="ECO:0000313" key="4">
    <source>
        <dbReference type="Proteomes" id="UP000515908"/>
    </source>
</evidence>
<name>A0A7G2BZL6_9TRYP</name>
<dbReference type="InterPro" id="IPR018247">
    <property type="entry name" value="EF_Hand_1_Ca_BS"/>
</dbReference>
<dbReference type="PROSITE" id="PS00018">
    <property type="entry name" value="EF_HAND_1"/>
    <property type="match status" value="1"/>
</dbReference>
<organism evidence="3 4">
    <name type="scientific">Angomonas deanei</name>
    <dbReference type="NCBI Taxonomy" id="59799"/>
    <lineage>
        <taxon>Eukaryota</taxon>
        <taxon>Discoba</taxon>
        <taxon>Euglenozoa</taxon>
        <taxon>Kinetoplastea</taxon>
        <taxon>Metakinetoplastina</taxon>
        <taxon>Trypanosomatida</taxon>
        <taxon>Trypanosomatidae</taxon>
        <taxon>Strigomonadinae</taxon>
        <taxon>Angomonas</taxon>
    </lineage>
</organism>
<dbReference type="AlphaFoldDB" id="A0A7G2BZL6"/>
<dbReference type="Proteomes" id="UP000515908">
    <property type="component" value="Chromosome 01"/>
</dbReference>
<gene>
    <name evidence="3" type="ORF">ADEAN_000013700</name>
</gene>
<keyword evidence="4" id="KW-1185">Reference proteome</keyword>
<evidence type="ECO:0000313" key="3">
    <source>
        <dbReference type="EMBL" id="CAD2212725.1"/>
    </source>
</evidence>
<dbReference type="GO" id="GO:0005509">
    <property type="term" value="F:calcium ion binding"/>
    <property type="evidence" value="ECO:0007669"/>
    <property type="project" value="InterPro"/>
</dbReference>
<protein>
    <recommendedName>
        <fullName evidence="2">EF-hand domain-containing protein</fullName>
    </recommendedName>
</protein>
<evidence type="ECO:0000259" key="2">
    <source>
        <dbReference type="PROSITE" id="PS50222"/>
    </source>
</evidence>
<dbReference type="InterPro" id="IPR002048">
    <property type="entry name" value="EF_hand_dom"/>
</dbReference>
<feature type="region of interest" description="Disordered" evidence="1">
    <location>
        <begin position="242"/>
        <end position="273"/>
    </location>
</feature>
<dbReference type="EMBL" id="LR877145">
    <property type="protein sequence ID" value="CAD2212725.1"/>
    <property type="molecule type" value="Genomic_DNA"/>
</dbReference>
<accession>A0A7G2BZL6</accession>
<feature type="region of interest" description="Disordered" evidence="1">
    <location>
        <begin position="135"/>
        <end position="160"/>
    </location>
</feature>
<proteinExistence type="predicted"/>
<reference evidence="3 4" key="1">
    <citation type="submission" date="2020-08" db="EMBL/GenBank/DDBJ databases">
        <authorList>
            <person name="Newling K."/>
            <person name="Davey J."/>
            <person name="Forrester S."/>
        </authorList>
    </citation>
    <scope>NUCLEOTIDE SEQUENCE [LARGE SCALE GENOMIC DNA]</scope>
    <source>
        <strain evidence="4">Crithidia deanei Carvalho (ATCC PRA-265)</strain>
    </source>
</reference>
<feature type="domain" description="EF-hand" evidence="2">
    <location>
        <begin position="344"/>
        <end position="379"/>
    </location>
</feature>
<dbReference type="VEuPathDB" id="TriTrypDB:ADEAN_000013700"/>